<sequence length="62" mass="7385">MDAHVKISRFADKIRCDYNRVEEIIQYYYGETGEIFLKKNLPALNRLRKNKVRTFAAFFPGK</sequence>
<proteinExistence type="predicted"/>
<reference evidence="1" key="1">
    <citation type="submission" date="2019-08" db="EMBL/GenBank/DDBJ databases">
        <authorList>
            <person name="Kucharzyk K."/>
            <person name="Murdoch R.W."/>
            <person name="Higgins S."/>
            <person name="Loffler F."/>
        </authorList>
    </citation>
    <scope>NUCLEOTIDE SEQUENCE</scope>
</reference>
<name>A0A645J2L5_9ZZZZ</name>
<dbReference type="AlphaFoldDB" id="A0A645J2L5"/>
<protein>
    <submittedName>
        <fullName evidence="1">Uncharacterized protein</fullName>
    </submittedName>
</protein>
<gene>
    <name evidence="1" type="ORF">SDC9_205114</name>
</gene>
<accession>A0A645J2L5</accession>
<evidence type="ECO:0000313" key="1">
    <source>
        <dbReference type="EMBL" id="MPN57420.1"/>
    </source>
</evidence>
<organism evidence="1">
    <name type="scientific">bioreactor metagenome</name>
    <dbReference type="NCBI Taxonomy" id="1076179"/>
    <lineage>
        <taxon>unclassified sequences</taxon>
        <taxon>metagenomes</taxon>
        <taxon>ecological metagenomes</taxon>
    </lineage>
</organism>
<dbReference type="EMBL" id="VSSQ01128919">
    <property type="protein sequence ID" value="MPN57420.1"/>
    <property type="molecule type" value="Genomic_DNA"/>
</dbReference>
<comment type="caution">
    <text evidence="1">The sequence shown here is derived from an EMBL/GenBank/DDBJ whole genome shotgun (WGS) entry which is preliminary data.</text>
</comment>